<evidence type="ECO:0000256" key="2">
    <source>
        <dbReference type="ARBA" id="ARBA00022692"/>
    </source>
</evidence>
<dbReference type="InterPro" id="IPR019425">
    <property type="entry name" value="7TM_GPCR_serpentine_rcpt_Srt"/>
</dbReference>
<feature type="transmembrane region" description="Helical" evidence="5">
    <location>
        <begin position="177"/>
        <end position="199"/>
    </location>
</feature>
<feature type="transmembrane region" description="Helical" evidence="5">
    <location>
        <begin position="250"/>
        <end position="273"/>
    </location>
</feature>
<feature type="transmembrane region" description="Helical" evidence="5">
    <location>
        <begin position="219"/>
        <end position="238"/>
    </location>
</feature>
<dbReference type="OrthoDB" id="10525461at2759"/>
<keyword evidence="2 5" id="KW-0812">Transmembrane</keyword>
<evidence type="ECO:0000313" key="8">
    <source>
        <dbReference type="Proteomes" id="UP000298663"/>
    </source>
</evidence>
<feature type="domain" description="G-protein coupled receptors family 1 profile" evidence="6">
    <location>
        <begin position="29"/>
        <end position="270"/>
    </location>
</feature>
<reference evidence="7 8" key="1">
    <citation type="journal article" date="2015" name="Genome Biol.">
        <title>Comparative genomics of Steinernema reveals deeply conserved gene regulatory networks.</title>
        <authorList>
            <person name="Dillman A.R."/>
            <person name="Macchietto M."/>
            <person name="Porter C.F."/>
            <person name="Rogers A."/>
            <person name="Williams B."/>
            <person name="Antoshechkin I."/>
            <person name="Lee M.M."/>
            <person name="Goodwin Z."/>
            <person name="Lu X."/>
            <person name="Lewis E.E."/>
            <person name="Goodrich-Blair H."/>
            <person name="Stock S.P."/>
            <person name="Adams B.J."/>
            <person name="Sternberg P.W."/>
            <person name="Mortazavi A."/>
        </authorList>
    </citation>
    <scope>NUCLEOTIDE SEQUENCE [LARGE SCALE GENOMIC DNA]</scope>
    <source>
        <strain evidence="7 8">ALL</strain>
    </source>
</reference>
<name>A0A4U5M0H3_STECR</name>
<feature type="transmembrane region" description="Helical" evidence="5">
    <location>
        <begin position="49"/>
        <end position="82"/>
    </location>
</feature>
<keyword evidence="4 5" id="KW-0472">Membrane</keyword>
<evidence type="ECO:0000256" key="1">
    <source>
        <dbReference type="ARBA" id="ARBA00004370"/>
    </source>
</evidence>
<keyword evidence="3 5" id="KW-1133">Transmembrane helix</keyword>
<protein>
    <recommendedName>
        <fullName evidence="6">G-protein coupled receptors family 1 profile domain-containing protein</fullName>
    </recommendedName>
</protein>
<dbReference type="Proteomes" id="UP000298663">
    <property type="component" value="Unassembled WGS sequence"/>
</dbReference>
<dbReference type="PROSITE" id="PS50262">
    <property type="entry name" value="G_PROTEIN_RECEP_F1_2"/>
    <property type="match status" value="1"/>
</dbReference>
<comment type="subcellular location">
    <subcellularLocation>
        <location evidence="1">Membrane</location>
    </subcellularLocation>
</comment>
<evidence type="ECO:0000256" key="5">
    <source>
        <dbReference type="SAM" id="Phobius"/>
    </source>
</evidence>
<dbReference type="InterPro" id="IPR017452">
    <property type="entry name" value="GPCR_Rhodpsn_7TM"/>
</dbReference>
<dbReference type="EMBL" id="AZBU02000010">
    <property type="protein sequence ID" value="TKR62139.1"/>
    <property type="molecule type" value="Genomic_DNA"/>
</dbReference>
<keyword evidence="8" id="KW-1185">Reference proteome</keyword>
<evidence type="ECO:0000256" key="4">
    <source>
        <dbReference type="ARBA" id="ARBA00023136"/>
    </source>
</evidence>
<dbReference type="GO" id="GO:0016020">
    <property type="term" value="C:membrane"/>
    <property type="evidence" value="ECO:0007669"/>
    <property type="project" value="UniProtKB-SubCell"/>
</dbReference>
<feature type="transmembrane region" description="Helical" evidence="5">
    <location>
        <begin position="94"/>
        <end position="111"/>
    </location>
</feature>
<evidence type="ECO:0000313" key="7">
    <source>
        <dbReference type="EMBL" id="TKR62139.1"/>
    </source>
</evidence>
<proteinExistence type="predicted"/>
<organism evidence="7 8">
    <name type="scientific">Steinernema carpocapsae</name>
    <name type="common">Entomopathogenic nematode</name>
    <dbReference type="NCBI Taxonomy" id="34508"/>
    <lineage>
        <taxon>Eukaryota</taxon>
        <taxon>Metazoa</taxon>
        <taxon>Ecdysozoa</taxon>
        <taxon>Nematoda</taxon>
        <taxon>Chromadorea</taxon>
        <taxon>Rhabditida</taxon>
        <taxon>Tylenchina</taxon>
        <taxon>Panagrolaimomorpha</taxon>
        <taxon>Strongyloidoidea</taxon>
        <taxon>Steinernematidae</taxon>
        <taxon>Steinernema</taxon>
    </lineage>
</organism>
<feature type="transmembrane region" description="Helical" evidence="5">
    <location>
        <begin position="123"/>
        <end position="147"/>
    </location>
</feature>
<dbReference type="Gene3D" id="1.20.1070.10">
    <property type="entry name" value="Rhodopsin 7-helix transmembrane proteins"/>
    <property type="match status" value="1"/>
</dbReference>
<feature type="transmembrane region" description="Helical" evidence="5">
    <location>
        <begin position="14"/>
        <end position="37"/>
    </location>
</feature>
<evidence type="ECO:0000256" key="3">
    <source>
        <dbReference type="ARBA" id="ARBA00022989"/>
    </source>
</evidence>
<evidence type="ECO:0000259" key="6">
    <source>
        <dbReference type="PROSITE" id="PS50262"/>
    </source>
</evidence>
<dbReference type="AlphaFoldDB" id="A0A4U5M0H3"/>
<dbReference type="PANTHER" id="PTHR23021">
    <property type="entry name" value="SERPENTINE RECEPTOR, CLASS T"/>
    <property type="match status" value="1"/>
</dbReference>
<dbReference type="SUPFAM" id="SSF81321">
    <property type="entry name" value="Family A G protein-coupled receptor-like"/>
    <property type="match status" value="1"/>
</dbReference>
<accession>A0A4U5M0H3</accession>
<comment type="caution">
    <text evidence="7">The sequence shown here is derived from an EMBL/GenBank/DDBJ whole genome shotgun (WGS) entry which is preliminary data.</text>
</comment>
<gene>
    <name evidence="7" type="ORF">L596_026136</name>
</gene>
<reference evidence="7 8" key="2">
    <citation type="journal article" date="2019" name="G3 (Bethesda)">
        <title>Hybrid Assembly of the Genome of the Entomopathogenic Nematode Steinernema carpocapsae Identifies the X-Chromosome.</title>
        <authorList>
            <person name="Serra L."/>
            <person name="Macchietto M."/>
            <person name="Macias-Munoz A."/>
            <person name="McGill C.J."/>
            <person name="Rodriguez I.M."/>
            <person name="Rodriguez B."/>
            <person name="Murad R."/>
            <person name="Mortazavi A."/>
        </authorList>
    </citation>
    <scope>NUCLEOTIDE SEQUENCE [LARGE SCALE GENOMIC DNA]</scope>
    <source>
        <strain evidence="7 8">ALL</strain>
    </source>
</reference>
<sequence length="294" mass="33680">MVYKFEELPYEHRWTAVITITFAIIAMITNLSIIRVFLTNPKFKTQVSYTIMAGLSIFECILLFAYSMFGVFCLAASVFHPIIENFVVSLLDTAWYGVFLCTTLLAFNRFVILSEIAKLRNRFYLICLGFIWVLCLINAVISISPLVKYVYWLDLALAPLDFRATDTWSIAFSDFKYYFTIFLVGLSLALYIFVVIALIVKRRQVTSNRTLISNAEMRIMIQAVMIFLVCALNVTISYKASQFVDVRSVAMHVLGTIVQINFAFANPILYLVVNRELRNTLFGKKVIHPTSMYG</sequence>